<keyword evidence="1" id="KW-0175">Coiled coil</keyword>
<feature type="region of interest" description="Disordered" evidence="2">
    <location>
        <begin position="1"/>
        <end position="22"/>
    </location>
</feature>
<evidence type="ECO:0000313" key="4">
    <source>
        <dbReference type="Proteomes" id="UP000199542"/>
    </source>
</evidence>
<name>A0A1G4U8G6_9HYPH</name>
<reference evidence="3 4" key="1">
    <citation type="submission" date="2016-10" db="EMBL/GenBank/DDBJ databases">
        <authorList>
            <person name="de Groot N.N."/>
        </authorList>
    </citation>
    <scope>NUCLEOTIDE SEQUENCE [LARGE SCALE GENOMIC DNA]</scope>
    <source>
        <strain evidence="3 4">CGMCC 1.3401</strain>
    </source>
</reference>
<dbReference type="AlphaFoldDB" id="A0A1G4U8G6"/>
<evidence type="ECO:0000313" key="3">
    <source>
        <dbReference type="EMBL" id="SCW89943.1"/>
    </source>
</evidence>
<accession>A0A1G4U8G6</accession>
<organism evidence="3 4">
    <name type="scientific">Rhizobium mongolense subsp. loessense</name>
    <dbReference type="NCBI Taxonomy" id="158890"/>
    <lineage>
        <taxon>Bacteria</taxon>
        <taxon>Pseudomonadati</taxon>
        <taxon>Pseudomonadota</taxon>
        <taxon>Alphaproteobacteria</taxon>
        <taxon>Hyphomicrobiales</taxon>
        <taxon>Rhizobiaceae</taxon>
        <taxon>Rhizobium/Agrobacterium group</taxon>
        <taxon>Rhizobium</taxon>
    </lineage>
</organism>
<evidence type="ECO:0000256" key="1">
    <source>
        <dbReference type="SAM" id="Coils"/>
    </source>
</evidence>
<feature type="coiled-coil region" evidence="1">
    <location>
        <begin position="79"/>
        <end position="160"/>
    </location>
</feature>
<evidence type="ECO:0000256" key="2">
    <source>
        <dbReference type="SAM" id="MobiDB-lite"/>
    </source>
</evidence>
<sequence length="226" mass="25433">MGGIRMAKEPSSTASSANKADENLIGNAEGNGLNFMAAQAREGGISGDAVGVDKIRDLLFGNQMQDYDRRFSKLEDRFLQRFKDVESEAKRNLETYESNAKKQVESLAAQLRSEKDARAEADKEIDRNLREQNQALEKQVRALSDQLSELERDVADRINRSDHLLREEIKQKNESIQMLMEKMFSDLSNVKTDRNLLAGLFVEVAKCINQDSGGSKSNSERGWKVS</sequence>
<proteinExistence type="predicted"/>
<dbReference type="EMBL" id="FMTM01000020">
    <property type="protein sequence ID" value="SCW89943.1"/>
    <property type="molecule type" value="Genomic_DNA"/>
</dbReference>
<protein>
    <submittedName>
        <fullName evidence="3">Uncharacterized protein</fullName>
    </submittedName>
</protein>
<gene>
    <name evidence="3" type="ORF">SAMN02927900_06364</name>
</gene>
<dbReference type="Proteomes" id="UP000199542">
    <property type="component" value="Unassembled WGS sequence"/>
</dbReference>